<organism evidence="2">
    <name type="scientific">Telmatobacter sp. DSM 110680</name>
    <dbReference type="NCBI Taxonomy" id="3036704"/>
    <lineage>
        <taxon>Bacteria</taxon>
        <taxon>Pseudomonadati</taxon>
        <taxon>Acidobacteriota</taxon>
        <taxon>Terriglobia</taxon>
        <taxon>Terriglobales</taxon>
        <taxon>Acidobacteriaceae</taxon>
        <taxon>Telmatobacter</taxon>
    </lineage>
</organism>
<gene>
    <name evidence="2" type="ORF">P8935_18940</name>
</gene>
<accession>A0AAU7DFR4</accession>
<keyword evidence="2" id="KW-0413">Isomerase</keyword>
<dbReference type="RefSeq" id="WP_348261868.1">
    <property type="nucleotide sequence ID" value="NZ_CP121196.1"/>
</dbReference>
<dbReference type="Gene3D" id="1.20.120.450">
    <property type="entry name" value="dinb family like domain"/>
    <property type="match status" value="1"/>
</dbReference>
<dbReference type="InterPro" id="IPR034660">
    <property type="entry name" value="DinB/YfiT-like"/>
</dbReference>
<dbReference type="SUPFAM" id="SSF109854">
    <property type="entry name" value="DinB/YfiT-like putative metalloenzymes"/>
    <property type="match status" value="1"/>
</dbReference>
<feature type="domain" description="Mycothiol-dependent maleylpyruvate isomerase metal-binding" evidence="1">
    <location>
        <begin position="18"/>
        <end position="161"/>
    </location>
</feature>
<dbReference type="GO" id="GO:0016853">
    <property type="term" value="F:isomerase activity"/>
    <property type="evidence" value="ECO:0007669"/>
    <property type="project" value="UniProtKB-KW"/>
</dbReference>
<protein>
    <submittedName>
        <fullName evidence="2">Maleylpyruvate isomerase N-terminal domain-containing protein</fullName>
    </submittedName>
</protein>
<evidence type="ECO:0000259" key="1">
    <source>
        <dbReference type="Pfam" id="PF11716"/>
    </source>
</evidence>
<dbReference type="NCBIfam" id="TIGR03083">
    <property type="entry name" value="maleylpyruvate isomerase family mycothiol-dependent enzyme"/>
    <property type="match status" value="1"/>
</dbReference>
<dbReference type="InterPro" id="IPR024344">
    <property type="entry name" value="MDMPI_metal-binding"/>
</dbReference>
<proteinExistence type="predicted"/>
<dbReference type="AlphaFoldDB" id="A0AAU7DFR4"/>
<sequence>MARQTSGLKPILCAPVLHRVDAKLLELLRDLSADEWDIQTVAPAWKVRDVAAHLLDTVLRKLSMVRDGCFVETPEIHEEQEVVKLVNRLNGEGVQVFRRLSSSVLIDMMEMACRQSADFHESLDPFAQATFNVSWAGEPTSLNWFDTARELTERWHHQQQIRFATSRPGIMTPEFYHPVLDCFIRGLPHALRDVDAAKGTTIQLEIEGDCGGTWLIRRVDSNWTFTGSCPSELAALVVIPQQIAWRVFTKGIDRVEALKNSRIEGESALAEHVFNLTAIVG</sequence>
<dbReference type="GO" id="GO:0046872">
    <property type="term" value="F:metal ion binding"/>
    <property type="evidence" value="ECO:0007669"/>
    <property type="project" value="InterPro"/>
</dbReference>
<evidence type="ECO:0000313" key="2">
    <source>
        <dbReference type="EMBL" id="XBH16639.1"/>
    </source>
</evidence>
<reference evidence="2" key="1">
    <citation type="submission" date="2023-03" db="EMBL/GenBank/DDBJ databases">
        <title>Edaphobacter sp.</title>
        <authorList>
            <person name="Huber K.J."/>
            <person name="Papendorf J."/>
            <person name="Pilke C."/>
            <person name="Bunk B."/>
            <person name="Sproeer C."/>
            <person name="Pester M."/>
        </authorList>
    </citation>
    <scope>NUCLEOTIDE SEQUENCE</scope>
    <source>
        <strain evidence="2">DSM 110680</strain>
    </source>
</reference>
<dbReference type="Pfam" id="PF11716">
    <property type="entry name" value="MDMPI_N"/>
    <property type="match status" value="1"/>
</dbReference>
<name>A0AAU7DFR4_9BACT</name>
<dbReference type="InterPro" id="IPR017517">
    <property type="entry name" value="Maleyloyr_isom"/>
</dbReference>
<dbReference type="EMBL" id="CP121196">
    <property type="protein sequence ID" value="XBH16639.1"/>
    <property type="molecule type" value="Genomic_DNA"/>
</dbReference>